<evidence type="ECO:0000256" key="1">
    <source>
        <dbReference type="SAM" id="MobiDB-lite"/>
    </source>
</evidence>
<protein>
    <submittedName>
        <fullName evidence="2">Uncharacterized protein</fullName>
    </submittedName>
</protein>
<dbReference type="Proteomes" id="UP000708208">
    <property type="component" value="Unassembled WGS sequence"/>
</dbReference>
<evidence type="ECO:0000313" key="3">
    <source>
        <dbReference type="Proteomes" id="UP000708208"/>
    </source>
</evidence>
<dbReference type="EMBL" id="CAJVCH010217259">
    <property type="protein sequence ID" value="CAG7731664.1"/>
    <property type="molecule type" value="Genomic_DNA"/>
</dbReference>
<proteinExistence type="predicted"/>
<reference evidence="2" key="1">
    <citation type="submission" date="2021-06" db="EMBL/GenBank/DDBJ databases">
        <authorList>
            <person name="Hodson N. C."/>
            <person name="Mongue J. A."/>
            <person name="Jaron S. K."/>
        </authorList>
    </citation>
    <scope>NUCLEOTIDE SEQUENCE</scope>
</reference>
<evidence type="ECO:0000313" key="2">
    <source>
        <dbReference type="EMBL" id="CAG7731664.1"/>
    </source>
</evidence>
<feature type="compositionally biased region" description="Basic and acidic residues" evidence="1">
    <location>
        <begin position="74"/>
        <end position="100"/>
    </location>
</feature>
<organism evidence="2 3">
    <name type="scientific">Allacma fusca</name>
    <dbReference type="NCBI Taxonomy" id="39272"/>
    <lineage>
        <taxon>Eukaryota</taxon>
        <taxon>Metazoa</taxon>
        <taxon>Ecdysozoa</taxon>
        <taxon>Arthropoda</taxon>
        <taxon>Hexapoda</taxon>
        <taxon>Collembola</taxon>
        <taxon>Symphypleona</taxon>
        <taxon>Sminthuridae</taxon>
        <taxon>Allacma</taxon>
    </lineage>
</organism>
<sequence length="125" mass="14307">MQEQQINLVDLGNARSFELDFTSVLGNLEPSARKSHAGSLNSDIPVKDKKQSSPEGDTLPATSSTKRKRKRKPITQEKKLKEIERLRNYRKRTKEEKEKLLSMVKELQAKLSEPNETGPEERTKC</sequence>
<comment type="caution">
    <text evidence="2">The sequence shown here is derived from an EMBL/GenBank/DDBJ whole genome shotgun (WGS) entry which is preliminary data.</text>
</comment>
<keyword evidence="3" id="KW-1185">Reference proteome</keyword>
<gene>
    <name evidence="2" type="ORF">AFUS01_LOCUS20240</name>
</gene>
<accession>A0A8J2K9D2</accession>
<feature type="region of interest" description="Disordered" evidence="1">
    <location>
        <begin position="29"/>
        <end position="125"/>
    </location>
</feature>
<name>A0A8J2K9D2_9HEXA</name>
<dbReference type="AlphaFoldDB" id="A0A8J2K9D2"/>